<evidence type="ECO:0000313" key="2">
    <source>
        <dbReference type="Proteomes" id="UP000249661"/>
    </source>
</evidence>
<organism evidence="1 2">
    <name type="scientific">Aspergillus aculeatinus CBS 121060</name>
    <dbReference type="NCBI Taxonomy" id="1448322"/>
    <lineage>
        <taxon>Eukaryota</taxon>
        <taxon>Fungi</taxon>
        <taxon>Dikarya</taxon>
        <taxon>Ascomycota</taxon>
        <taxon>Pezizomycotina</taxon>
        <taxon>Eurotiomycetes</taxon>
        <taxon>Eurotiomycetidae</taxon>
        <taxon>Eurotiales</taxon>
        <taxon>Aspergillaceae</taxon>
        <taxon>Aspergillus</taxon>
        <taxon>Aspergillus subgen. Circumdati</taxon>
    </lineage>
</organism>
<dbReference type="Proteomes" id="UP000249661">
    <property type="component" value="Unassembled WGS sequence"/>
</dbReference>
<sequence>MVTIENLFIAAYAPNALFASLANPLVIGILVSFCGVMVPYAEINVFWRYWMYYLNPFNYLMGSMLVFTVWDTDVRCTQSELAIFDLPANSTCEQYLSTYLETLGSAADLLNPSATAHSYGLVYLMMKLRTKASKKAE</sequence>
<proteinExistence type="predicted"/>
<reference evidence="1" key="1">
    <citation type="submission" date="2018-02" db="EMBL/GenBank/DDBJ databases">
        <title>The genomes of Aspergillus section Nigri reveals drivers in fungal speciation.</title>
        <authorList>
            <consortium name="DOE Joint Genome Institute"/>
            <person name="Vesth T.C."/>
            <person name="Nybo J."/>
            <person name="Theobald S."/>
            <person name="Brandl J."/>
            <person name="Frisvad J.C."/>
            <person name="Nielsen K.F."/>
            <person name="Lyhne E.K."/>
            <person name="Kogle M.E."/>
            <person name="Kuo A."/>
            <person name="Riley R."/>
            <person name="Clum A."/>
            <person name="Nolan M."/>
            <person name="Lipzen A."/>
            <person name="Salamov A."/>
            <person name="Henrissat B."/>
            <person name="Wiebenga A."/>
            <person name="De vries R.P."/>
            <person name="Grigoriev I.V."/>
            <person name="Mortensen U.H."/>
            <person name="Andersen M.R."/>
            <person name="Baker S.E."/>
        </authorList>
    </citation>
    <scope>NUCLEOTIDE SEQUENCE</scope>
    <source>
        <strain evidence="1">CBS 121060</strain>
    </source>
</reference>
<evidence type="ECO:0000313" key="1">
    <source>
        <dbReference type="EMBL" id="RAH69447.1"/>
    </source>
</evidence>
<protein>
    <submittedName>
        <fullName evidence="1">Uncharacterized protein</fullName>
    </submittedName>
</protein>
<gene>
    <name evidence="1" type="ORF">BO66DRAFT_412012</name>
</gene>
<accession>A0ACD1H7I5</accession>
<name>A0ACD1H7I5_9EURO</name>
<dbReference type="EMBL" id="KZ824960">
    <property type="protein sequence ID" value="RAH69447.1"/>
    <property type="molecule type" value="Genomic_DNA"/>
</dbReference>
<keyword evidence="2" id="KW-1185">Reference proteome</keyword>